<accession>A0A937D9L8</accession>
<dbReference type="InterPro" id="IPR036679">
    <property type="entry name" value="FlgN-like_sf"/>
</dbReference>
<keyword evidence="2" id="KW-1185">Reference proteome</keyword>
<sequence length="130" mass="13711">MLPLRPAVPGLAGLQALMERQRSALVEGRADDLHALGAQIRQQIAQIKQAAGQVGPPPADAQARSEIEQLNQLATMNLELLQRRLVETQSAIGALGAGVPALEESKAMTTYEAAGRMEAGHVGKRTLGQA</sequence>
<dbReference type="SUPFAM" id="SSF140566">
    <property type="entry name" value="FlgN-like"/>
    <property type="match status" value="1"/>
</dbReference>
<evidence type="ECO:0000313" key="2">
    <source>
        <dbReference type="Proteomes" id="UP000613011"/>
    </source>
</evidence>
<reference evidence="1" key="1">
    <citation type="submission" date="2021-01" db="EMBL/GenBank/DDBJ databases">
        <title>Ramlibacter sp. strain AW1 16S ribosomal RNA gene Genome sequencing and assembly.</title>
        <authorList>
            <person name="Kang M."/>
        </authorList>
    </citation>
    <scope>NUCLEOTIDE SEQUENCE</scope>
    <source>
        <strain evidence="1">AW1</strain>
    </source>
</reference>
<dbReference type="GO" id="GO:0044780">
    <property type="term" value="P:bacterial-type flagellum assembly"/>
    <property type="evidence" value="ECO:0007669"/>
    <property type="project" value="InterPro"/>
</dbReference>
<evidence type="ECO:0000313" key="1">
    <source>
        <dbReference type="EMBL" id="MBL0423321.1"/>
    </source>
</evidence>
<proteinExistence type="predicted"/>
<comment type="caution">
    <text evidence="1">The sequence shown here is derived from an EMBL/GenBank/DDBJ whole genome shotgun (WGS) entry which is preliminary data.</text>
</comment>
<dbReference type="AlphaFoldDB" id="A0A937D9L8"/>
<gene>
    <name evidence="1" type="ORF">JI739_23495</name>
</gene>
<organism evidence="1 2">
    <name type="scientific">Ramlibacter aurantiacus</name>
    <dbReference type="NCBI Taxonomy" id="2801330"/>
    <lineage>
        <taxon>Bacteria</taxon>
        <taxon>Pseudomonadati</taxon>
        <taxon>Pseudomonadota</taxon>
        <taxon>Betaproteobacteria</taxon>
        <taxon>Burkholderiales</taxon>
        <taxon>Comamonadaceae</taxon>
        <taxon>Ramlibacter</taxon>
    </lineage>
</organism>
<protein>
    <submittedName>
        <fullName evidence="1">Uncharacterized protein</fullName>
    </submittedName>
</protein>
<name>A0A937D9L8_9BURK</name>
<dbReference type="RefSeq" id="WP_201686460.1">
    <property type="nucleotide sequence ID" value="NZ_JAEQNA010000014.1"/>
</dbReference>
<dbReference type="Proteomes" id="UP000613011">
    <property type="component" value="Unassembled WGS sequence"/>
</dbReference>
<dbReference type="EMBL" id="JAEQNA010000014">
    <property type="protein sequence ID" value="MBL0423321.1"/>
    <property type="molecule type" value="Genomic_DNA"/>
</dbReference>